<gene>
    <name evidence="7" type="ORF">QJS35_05775</name>
</gene>
<sequence>MIMVDTSVWIDFFNGVESSEKEQLRKLIVSEANIAITDIILTEVLQGIRDNKNYDHVKLTLMQLNIVHAIPLDTYIHAADIYRTCRDKGFTIRKTNDCLIAAVTIESESHLLHKDKDFTAISQCVNLRLINTENV</sequence>
<dbReference type="Gene3D" id="3.40.50.1010">
    <property type="entry name" value="5'-nuclease"/>
    <property type="match status" value="1"/>
</dbReference>
<dbReference type="Proteomes" id="UP001493487">
    <property type="component" value="Unassembled WGS sequence"/>
</dbReference>
<dbReference type="Pfam" id="PF01850">
    <property type="entry name" value="PIN"/>
    <property type="match status" value="1"/>
</dbReference>
<accession>A0ABV1KQM2</accession>
<dbReference type="RefSeq" id="WP_232189335.1">
    <property type="nucleotide sequence ID" value="NZ_JAIOAP010000019.1"/>
</dbReference>
<dbReference type="InterPro" id="IPR002716">
    <property type="entry name" value="PIN_dom"/>
</dbReference>
<dbReference type="InterPro" id="IPR029060">
    <property type="entry name" value="PIN-like_dom_sf"/>
</dbReference>
<dbReference type="EMBL" id="JASKHM010000002">
    <property type="protein sequence ID" value="MEQ4481901.1"/>
    <property type="molecule type" value="Genomic_DNA"/>
</dbReference>
<evidence type="ECO:0000313" key="7">
    <source>
        <dbReference type="EMBL" id="MEQ4481901.1"/>
    </source>
</evidence>
<reference evidence="7 8" key="1">
    <citation type="journal article" date="2023" name="Genome Announc.">
        <title>Pan-Genome Analyses of the Genus Cohnella and Proposal of the Novel Species Cohnella silvisoli sp. nov., Isolated from Forest Soil.</title>
        <authorList>
            <person name="Wang C."/>
            <person name="Mao L."/>
            <person name="Bao G."/>
            <person name="Zhu H."/>
        </authorList>
    </citation>
    <scope>NUCLEOTIDE SEQUENCE [LARGE SCALE GENOMIC DNA]</scope>
    <source>
        <strain evidence="7 8">NL03-T5-1</strain>
    </source>
</reference>
<comment type="caution">
    <text evidence="7">The sequence shown here is derived from an EMBL/GenBank/DDBJ whole genome shotgun (WGS) entry which is preliminary data.</text>
</comment>
<keyword evidence="3" id="KW-0479">Metal-binding</keyword>
<organism evidence="7 8">
    <name type="scientific">Cohnella silvisoli</name>
    <dbReference type="NCBI Taxonomy" id="2873699"/>
    <lineage>
        <taxon>Bacteria</taxon>
        <taxon>Bacillati</taxon>
        <taxon>Bacillota</taxon>
        <taxon>Bacilli</taxon>
        <taxon>Bacillales</taxon>
        <taxon>Paenibacillaceae</taxon>
        <taxon>Cohnella</taxon>
    </lineage>
</organism>
<keyword evidence="1" id="KW-1277">Toxin-antitoxin system</keyword>
<evidence type="ECO:0000256" key="5">
    <source>
        <dbReference type="ARBA" id="ARBA00022842"/>
    </source>
</evidence>
<evidence type="ECO:0000256" key="2">
    <source>
        <dbReference type="ARBA" id="ARBA00022722"/>
    </source>
</evidence>
<name>A0ABV1KQM2_9BACL</name>
<evidence type="ECO:0000256" key="1">
    <source>
        <dbReference type="ARBA" id="ARBA00022649"/>
    </source>
</evidence>
<dbReference type="InterPro" id="IPR051749">
    <property type="entry name" value="PINc/VapC_TA_RNase"/>
</dbReference>
<evidence type="ECO:0000256" key="4">
    <source>
        <dbReference type="ARBA" id="ARBA00022801"/>
    </source>
</evidence>
<dbReference type="CDD" id="cd09882">
    <property type="entry name" value="PIN_MtVapC3-like_start"/>
    <property type="match status" value="1"/>
</dbReference>
<evidence type="ECO:0000256" key="3">
    <source>
        <dbReference type="ARBA" id="ARBA00022723"/>
    </source>
</evidence>
<feature type="domain" description="PIN" evidence="6">
    <location>
        <begin position="2"/>
        <end position="121"/>
    </location>
</feature>
<evidence type="ECO:0000313" key="8">
    <source>
        <dbReference type="Proteomes" id="UP001493487"/>
    </source>
</evidence>
<dbReference type="PANTHER" id="PTHR42740:SF1">
    <property type="entry name" value="RIBONUCLEASE VAPC3"/>
    <property type="match status" value="1"/>
</dbReference>
<keyword evidence="5" id="KW-0460">Magnesium</keyword>
<evidence type="ECO:0000259" key="6">
    <source>
        <dbReference type="Pfam" id="PF01850"/>
    </source>
</evidence>
<proteinExistence type="predicted"/>
<dbReference type="SUPFAM" id="SSF88723">
    <property type="entry name" value="PIN domain-like"/>
    <property type="match status" value="1"/>
</dbReference>
<keyword evidence="8" id="KW-1185">Reference proteome</keyword>
<keyword evidence="2" id="KW-0540">Nuclease</keyword>
<keyword evidence="4" id="KW-0378">Hydrolase</keyword>
<dbReference type="PANTHER" id="PTHR42740">
    <property type="entry name" value="RIBONUCLEASE VAPC3"/>
    <property type="match status" value="1"/>
</dbReference>
<protein>
    <submittedName>
        <fullName evidence="7">PIN domain nuclease</fullName>
    </submittedName>
</protein>